<sequence length="1240" mass="132332">MATGQTRVSVVFPASARSDHVDIAANLAAVLACGGRRVLVVDFAGGDRRVRDYLSVFPAEVTACPDRLRIAVREITADRSAVLGEVRRFDLPGDQVGAVSSLNVGATQQRLDLARADPEAVAALRSRLLDSGYDDVLVVLPETDAGARAETMAGILADAVLLAFGPSERAVARAVDVAARIRKATPIQVDVLPVLARVPATDRSSPLIARVRSDANGMFAVLFAEQAERVPNQSCAELPLMAYAESSPILSVVAEDAGTPLWREYARLATWLTGRVGWLAMAPHIRAGYRWSCGLDSDPDTRPVVIADLPGTREWVPWVRTQIIRAGGTVVDAADAPPGVPVLLLHRDDEDEFAVPAEAGAPEATLVPVAVPDRDDDGGPDAFAGAASQAEAFRTRLLSALGFVGPSRFPERAPTRFPWSTPMNRHLPVTGDLPGVDDPDLAALRAALVLPTGRRTIALVHGGAGTGKSTLARAYAEHYAWDYQGVWWLSSRDRRSLLQSVAALAEVVLPGDSVARQYGSTRSLTAVTAPRNCRFLLVYDGCDDLDVLADGLLPAEDGDVHVLVTSRAPSGSVPIDHQIELTALRPEQSVARLTERVPDLNPAAAAEVGAALGHRPLAVRLAGAWLDEAGARLREAGHDAVSAARTAQAELLAALAERDGDDPVSAIVAVVVDTLLSPELDAATGGTGLGEVTVLLARCFTALASNGIGLEFIQSRELVGALAGRLGRAAPRLLVDTADIDRALRLGERYGLLTVDWGLSGVVRVNRAITAALIALAEPEEAAAIAAMVLSALAEFAPTESAPESLRHRFRLLIWHVEPSGALHSTDDQVRRWLVNQVRYLYEQDIKAISEETLVHGERLLAAWEQAGIPADDPLRLRLIVQLANLARALGDRDRARKLDVEALDLQSDVHQAPTPAALAAARGLGGDDRGLGRYLDALATDQLVWAGKVRELGEDHPQTRSAANNLATSLYLSGNTQRALAVERQNHSRVVRLFGEHHERTDWSAVRIATYQRDLGLGDSRARLANLVSALRGRPGRERLTLIAQWQWSMELRDTGELRTATTIITEALDGFRALLPDGHPDITAAMLTSASITRRSGHLPGQAEEMAQAAVARLDHRDFDEAHPIRALAGLGLGLATAAAGDHAAGTEAVARAYDSLLSRFDRAHPWSLAAAIDLAVLHASAGDLATAASLTEEALEDLLDTVGPTHPYVAIAGHNLGLAREGAQRTWREIDVDIPHT</sequence>
<dbReference type="SUPFAM" id="SSF48452">
    <property type="entry name" value="TPR-like"/>
    <property type="match status" value="1"/>
</dbReference>
<dbReference type="SUPFAM" id="SSF52540">
    <property type="entry name" value="P-loop containing nucleoside triphosphate hydrolases"/>
    <property type="match status" value="1"/>
</dbReference>
<reference evidence="1" key="2">
    <citation type="submission" date="2020-09" db="EMBL/GenBank/DDBJ databases">
        <authorList>
            <person name="Sun Q."/>
            <person name="Ohkuma M."/>
        </authorList>
    </citation>
    <scope>NUCLEOTIDE SEQUENCE</scope>
    <source>
        <strain evidence="1">JCM 3276</strain>
    </source>
</reference>
<protein>
    <submittedName>
        <fullName evidence="1">NTPase</fullName>
    </submittedName>
</protein>
<dbReference type="RefSeq" id="WP_189213409.1">
    <property type="nucleotide sequence ID" value="NZ_BMRB01000006.1"/>
</dbReference>
<dbReference type="EMBL" id="BMRB01000006">
    <property type="protein sequence ID" value="GGS52115.1"/>
    <property type="molecule type" value="Genomic_DNA"/>
</dbReference>
<proteinExistence type="predicted"/>
<dbReference type="PANTHER" id="PTHR46082:SF11">
    <property type="entry name" value="AAA+ ATPASE DOMAIN-CONTAINING PROTEIN-RELATED"/>
    <property type="match status" value="1"/>
</dbReference>
<reference evidence="1" key="1">
    <citation type="journal article" date="2014" name="Int. J. Syst. Evol. Microbiol.">
        <title>Complete genome sequence of Corynebacterium casei LMG S-19264T (=DSM 44701T), isolated from a smear-ripened cheese.</title>
        <authorList>
            <consortium name="US DOE Joint Genome Institute (JGI-PGF)"/>
            <person name="Walter F."/>
            <person name="Albersmeier A."/>
            <person name="Kalinowski J."/>
            <person name="Ruckert C."/>
        </authorList>
    </citation>
    <scope>NUCLEOTIDE SEQUENCE</scope>
    <source>
        <strain evidence="1">JCM 3276</strain>
    </source>
</reference>
<dbReference type="Proteomes" id="UP000660680">
    <property type="component" value="Unassembled WGS sequence"/>
</dbReference>
<dbReference type="PANTHER" id="PTHR46082">
    <property type="entry name" value="ATP/GTP-BINDING PROTEIN-RELATED"/>
    <property type="match status" value="1"/>
</dbReference>
<dbReference type="InterPro" id="IPR027417">
    <property type="entry name" value="P-loop_NTPase"/>
</dbReference>
<evidence type="ECO:0000313" key="1">
    <source>
        <dbReference type="EMBL" id="GGS52115.1"/>
    </source>
</evidence>
<evidence type="ECO:0000313" key="2">
    <source>
        <dbReference type="Proteomes" id="UP000660680"/>
    </source>
</evidence>
<keyword evidence="2" id="KW-1185">Reference proteome</keyword>
<dbReference type="PROSITE" id="PS51257">
    <property type="entry name" value="PROKAR_LIPOPROTEIN"/>
    <property type="match status" value="1"/>
</dbReference>
<dbReference type="AlphaFoldDB" id="A0A918LIE7"/>
<name>A0A918LIE7_9PSEU</name>
<dbReference type="NCBIfam" id="NF040586">
    <property type="entry name" value="FxSxx_TPR"/>
    <property type="match status" value="1"/>
</dbReference>
<dbReference type="InterPro" id="IPR053137">
    <property type="entry name" value="NLR-like"/>
</dbReference>
<organism evidence="1 2">
    <name type="scientific">Actinokineospora fastidiosa</name>
    <dbReference type="NCBI Taxonomy" id="1816"/>
    <lineage>
        <taxon>Bacteria</taxon>
        <taxon>Bacillati</taxon>
        <taxon>Actinomycetota</taxon>
        <taxon>Actinomycetes</taxon>
        <taxon>Pseudonocardiales</taxon>
        <taxon>Pseudonocardiaceae</taxon>
        <taxon>Actinokineospora</taxon>
    </lineage>
</organism>
<dbReference type="Gene3D" id="1.25.40.10">
    <property type="entry name" value="Tetratricopeptide repeat domain"/>
    <property type="match status" value="2"/>
</dbReference>
<dbReference type="InterPro" id="IPR011990">
    <property type="entry name" value="TPR-like_helical_dom_sf"/>
</dbReference>
<comment type="caution">
    <text evidence="1">The sequence shown here is derived from an EMBL/GenBank/DDBJ whole genome shotgun (WGS) entry which is preliminary data.</text>
</comment>
<dbReference type="Pfam" id="PF13374">
    <property type="entry name" value="TPR_10"/>
    <property type="match status" value="1"/>
</dbReference>
<gene>
    <name evidence="1" type="ORF">GCM10010171_53980</name>
</gene>
<dbReference type="Gene3D" id="3.40.50.300">
    <property type="entry name" value="P-loop containing nucleotide triphosphate hydrolases"/>
    <property type="match status" value="2"/>
</dbReference>
<accession>A0A918LIE7</accession>